<evidence type="ECO:0000256" key="2">
    <source>
        <dbReference type="SAM" id="Phobius"/>
    </source>
</evidence>
<dbReference type="PANTHER" id="PTHR35788">
    <property type="entry name" value="EXPORTED PROTEIN-RELATED"/>
    <property type="match status" value="1"/>
</dbReference>
<dbReference type="Proteomes" id="UP000229749">
    <property type="component" value="Unassembled WGS sequence"/>
</dbReference>
<evidence type="ECO:0000256" key="1">
    <source>
        <dbReference type="SAM" id="MobiDB-lite"/>
    </source>
</evidence>
<dbReference type="Pfam" id="PF12229">
    <property type="entry name" value="PG_binding_4"/>
    <property type="match status" value="1"/>
</dbReference>
<dbReference type="PANTHER" id="PTHR35788:SF1">
    <property type="entry name" value="EXPORTED PROTEIN"/>
    <property type="match status" value="1"/>
</dbReference>
<dbReference type="InterPro" id="IPR022029">
    <property type="entry name" value="YoaR-like_PG-bd"/>
</dbReference>
<organism evidence="4 5">
    <name type="scientific">Candidatus Uhrbacteria bacterium CG_4_9_14_3_um_filter_36_7</name>
    <dbReference type="NCBI Taxonomy" id="1975033"/>
    <lineage>
        <taxon>Bacteria</taxon>
        <taxon>Candidatus Uhriibacteriota</taxon>
    </lineage>
</organism>
<dbReference type="AlphaFoldDB" id="A0A2M7XHA0"/>
<evidence type="ECO:0000313" key="5">
    <source>
        <dbReference type="Proteomes" id="UP000229749"/>
    </source>
</evidence>
<dbReference type="Pfam" id="PF04294">
    <property type="entry name" value="VanW"/>
    <property type="match status" value="1"/>
</dbReference>
<feature type="domain" description="YoaR-like putative peptidoglycan binding" evidence="3">
    <location>
        <begin position="281"/>
        <end position="343"/>
    </location>
</feature>
<gene>
    <name evidence="4" type="ORF">CO172_02430</name>
</gene>
<proteinExistence type="predicted"/>
<protein>
    <recommendedName>
        <fullName evidence="3">YoaR-like putative peptidoglycan binding domain-containing protein</fullName>
    </recommendedName>
</protein>
<dbReference type="InterPro" id="IPR052913">
    <property type="entry name" value="Glycopeptide_resist_protein"/>
</dbReference>
<evidence type="ECO:0000313" key="4">
    <source>
        <dbReference type="EMBL" id="PJA47258.1"/>
    </source>
</evidence>
<dbReference type="InterPro" id="IPR007391">
    <property type="entry name" value="Vancomycin_resist_VanW"/>
</dbReference>
<accession>A0A2M7XHA0</accession>
<feature type="region of interest" description="Disordered" evidence="1">
    <location>
        <begin position="607"/>
        <end position="629"/>
    </location>
</feature>
<feature type="compositionally biased region" description="Polar residues" evidence="1">
    <location>
        <begin position="610"/>
        <end position="623"/>
    </location>
</feature>
<sequence>MKFFERINHRLVISASLFIGGLFFLLFGIFFLHKTYQTRIAPNTFIGPFAVGGQTREQARQQLERATDYLMVSGIDVSINQKTKHLSFSSMTTAADDIFLETISFDIKKALDEAFYQNRSSHWFIDGFYLLFSYSSKHFISIPIELQIDALKKQLTELFKEDYTQAKNASFSFIFDENENKWQPILVPSKLGQEFSYKLFFDKLINQLGVLDSSKIIIPFISVTPQITEEDIEPLLMKASSIINEPTMRLMYSSGKSVMVWEISADMRRQGLIPEKLDQSVTLTLSDESISDLFNQIEKEIEIKVQNAVFALEQSRVVQFIPSRTGQTLDREATHKQITQMFNQANTETEIVTKILIPEVTNEDLNDLGIVELLGVGISRFAGSPLNRIKNIQNGAHLLHGLLIKPGETFSLLFALGPFTAENGYVPELVIRGDKITPEFGGGLCQIGTTIFRTSMNAGLPIIERQNHSLVVNYYNDLINNNPGTDATIYDPAPDFRFFNDTDHTILIQTEVDLDETELRFSFWGTSDGRKGYYTPPEVLRWIPTGPKRVIETTDLSPGEEKCQSAHPGADAQFTYIVEYPDKEKQERIFSSHYRALPEICLLGIEPPSFEQNTDENNSSSLEDSVELP</sequence>
<keyword evidence="2" id="KW-0812">Transmembrane</keyword>
<comment type="caution">
    <text evidence="4">The sequence shown here is derived from an EMBL/GenBank/DDBJ whole genome shotgun (WGS) entry which is preliminary data.</text>
</comment>
<keyword evidence="2" id="KW-0472">Membrane</keyword>
<dbReference type="EMBL" id="PFWS01000036">
    <property type="protein sequence ID" value="PJA47258.1"/>
    <property type="molecule type" value="Genomic_DNA"/>
</dbReference>
<feature type="transmembrane region" description="Helical" evidence="2">
    <location>
        <begin position="12"/>
        <end position="32"/>
    </location>
</feature>
<evidence type="ECO:0000259" key="3">
    <source>
        <dbReference type="Pfam" id="PF12229"/>
    </source>
</evidence>
<reference evidence="5" key="1">
    <citation type="submission" date="2017-09" db="EMBL/GenBank/DDBJ databases">
        <title>Depth-based differentiation of microbial function through sediment-hosted aquifers and enrichment of novel symbionts in the deep terrestrial subsurface.</title>
        <authorList>
            <person name="Probst A.J."/>
            <person name="Ladd B."/>
            <person name="Jarett J.K."/>
            <person name="Geller-Mcgrath D.E."/>
            <person name="Sieber C.M.K."/>
            <person name="Emerson J.B."/>
            <person name="Anantharaman K."/>
            <person name="Thomas B.C."/>
            <person name="Malmstrom R."/>
            <person name="Stieglmeier M."/>
            <person name="Klingl A."/>
            <person name="Woyke T."/>
            <person name="Ryan C.M."/>
            <person name="Banfield J.F."/>
        </authorList>
    </citation>
    <scope>NUCLEOTIDE SEQUENCE [LARGE SCALE GENOMIC DNA]</scope>
</reference>
<keyword evidence="2" id="KW-1133">Transmembrane helix</keyword>
<name>A0A2M7XHA0_9BACT</name>